<keyword evidence="3" id="KW-0596">Phosphopantetheine</keyword>
<dbReference type="SMART" id="SM00823">
    <property type="entry name" value="PKS_PP"/>
    <property type="match status" value="2"/>
</dbReference>
<evidence type="ECO:0000313" key="8">
    <source>
        <dbReference type="Proteomes" id="UP000199375"/>
    </source>
</evidence>
<sequence length="2143" mass="228028">MLPAVTDDSRFLASPAQDLLWRLDRAGAAVTPVRIRVRAHGPVDVARLAAAARATIQRHEAPRTTMGDLGNGTATQTVHPEPAPEAVAVDATGPDTPPVDIGADVATVRGQRLDLAIGPALRIHLVPAPDRAVEILVVGHPAVVDRTSLRLLVAELALRYAQPEHDHGRPLHGDPDEVLQYADFAAWHHDLLESTDGAAERRVWDEQLAASGPDPAPPVAGGAARTVDWRWAPEFTARLAALGAELGLRVPDLVAGVFAAVAARFTGATTVGLDVVDPARGYPALARAVGPFARTVPVPVQVDPDLPAADLLATFANDLAERRALIDHLDPRRAAPRGTTPRCGFEYAEAPTPITAGDVVLHVLAETDLVDAYPTGPSGLRLACLDGDGGMTLRLGYQDGTLTAAAAAGFGECLAHALHDLAERPRTPVGRLRLLTDAHRARLLARGRATEPGGWTRPVQDTIAEQAARTPDAVAVVAGPDELTYRDLDRRAERLADYLHQLGVVPGEPVLVSLDRRVELPVAVLGVLKAKAAFVPVDPVHPPRRLARLLADTGARVLIGTAAHRAEPLLAGARHRIVPTQDEPAVAAALPRPPLPPTGPDDLAYVLYTSGTTGHPSGVLVTHGGLANYLGWCVGAYGMRDGTGVLTHSSIGFDFTLTTLLAPLLVGQRVVLLADGGVTAVAAALRAGTDLTLVKLTPTHLDLLAPMLPAGDLAGAVRTLVVGGEALDARSIAPFRDAGTRVVNEYGPTETVVGSTAHHVGVADPGFGPVPIGRPIAGTVVSLRARATAEGDGTLPDMVPDGAVGELYIGGSGVAAGYLNQPELTRRRFLTDPADPDPGRWYRTGDLGRWGPGGVLEYLGRADSQVKVNGVRIEPGEIEAVLLDHPDVTAAVVVLRRDEDPGGSSPLGGHPFLAAYVVGGGPGPAVDRTALLRHCRERLPEQLVPRAVLVLPSLPLTVNGKLDRARLPKPDVRVRPDVDLVAPRTDVEEILANSVATVLGLDAVGIDDNYFALGGDSIRSIMVVSRAQARGVEVTVADLHAYPTVRHCAEQLRTRVEPAPAPTSGPFSLLSEDDRARIPAGVEDAFPLNLLQEGMIFHRDFAEKSAVYHAIASIRLQAPYDHDAMRAAIDQLVARHPMLRTSFDMSGFSRPLQLVHTDFASPLSMEDLRALPPPQRAERVDAWIAAEKARGFELHEYPLIRFRVHRLGDDEWQFTYGFHHEIVDGWSEALMIAELFSQYFAVVFDEPVALRPPTSSMRDAVALELEALRDRRNYEFWERYLAGATVMRLPRPAGGVRADKGAREIVRVEVPVPVELSDRLKQVARDSALPLKNVLMAAHLVVMSSYGGHADTLTYTVGNGRPESADGSSAIGLFVNSLALRVRTAGGTWRELMLAGLESERASMPYRRLPMAELKRHQGNEPLAETLFFFTNYHVFGVLDRWTERGVGHVATDLYGESTFPFCAIFRLNRQTGDLEVRLEYDSLQFSAELMAGIRECYAQALAAIGADPDAPYHTRTWAPPADVAHQRMVGWGPAAGADTRCLHHLVEQWAVRTPDAVAVHHEGTLVSYRELDRRANQLAHLLRANGVGPERIVGVLVERSAGMIVTLLAVLKAGGAYLPLDPAQPDEHLASVLADAGCDLVLAQCGLDVRLPAGARTVPVDATVSAAAGRPATAPATTVTPGNAAYLIYTSGSTGRPKGVVVEHRNAVRSTLARHTAYPEPVERYLLLSSYAFDSSVAGIFWTLSQGGTLLLPVEGAQREPAALADLVASRRPSHTLGVPSLLALLIDQGAHSGDLRSLRTVVSAGESCPADLAGGVARALPAATLHNEYGPTEATVWATVWSAPPGAPAAAAGEVQVPIGRPVEGTHVLPVNQHGHLVPAGVVGELRIGGAGVARGYHRRPAETAARFLPDPFAATAGGRWYATGDLGRILPSGDLEFHGRNDHQVKVQGFRVELGAVEALLDAHPSVRRAIVVAEGDATGDRRLVAYLAPTAGHSVSAEAVRDHVRERLPRYMVPAVVVVMDALPLTATGKIDRSALPAVGHERLAGTTEYVPPRNEVERAIAAIWCSVLKRDRVGVHERFFDIGGESLRAMQVMAATNGMFGTTLSVRTLFDAPTVGQLAARVGAAGVPAPDDSRGGSG</sequence>
<dbReference type="Pfam" id="PF00550">
    <property type="entry name" value="PP-binding"/>
    <property type="match status" value="2"/>
</dbReference>
<dbReference type="Pfam" id="PF13193">
    <property type="entry name" value="AMP-binding_C"/>
    <property type="match status" value="2"/>
</dbReference>
<keyword evidence="4" id="KW-0597">Phosphoprotein</keyword>
<dbReference type="GO" id="GO:0005737">
    <property type="term" value="C:cytoplasm"/>
    <property type="evidence" value="ECO:0007669"/>
    <property type="project" value="TreeGrafter"/>
</dbReference>
<dbReference type="Gene3D" id="2.30.38.10">
    <property type="entry name" value="Luciferase, Domain 3"/>
    <property type="match status" value="1"/>
</dbReference>
<evidence type="ECO:0000256" key="4">
    <source>
        <dbReference type="ARBA" id="ARBA00022553"/>
    </source>
</evidence>
<evidence type="ECO:0000256" key="2">
    <source>
        <dbReference type="ARBA" id="ARBA00006432"/>
    </source>
</evidence>
<dbReference type="GO" id="GO:0031177">
    <property type="term" value="F:phosphopantetheine binding"/>
    <property type="evidence" value="ECO:0007669"/>
    <property type="project" value="InterPro"/>
</dbReference>
<evidence type="ECO:0000256" key="3">
    <source>
        <dbReference type="ARBA" id="ARBA00022450"/>
    </source>
</evidence>
<dbReference type="Gene3D" id="3.40.50.12780">
    <property type="entry name" value="N-terminal domain of ligase-like"/>
    <property type="match status" value="1"/>
</dbReference>
<dbReference type="SUPFAM" id="SSF56801">
    <property type="entry name" value="Acetyl-CoA synthetase-like"/>
    <property type="match status" value="2"/>
</dbReference>
<dbReference type="PANTHER" id="PTHR45527">
    <property type="entry name" value="NONRIBOSOMAL PEPTIDE SYNTHETASE"/>
    <property type="match status" value="1"/>
</dbReference>
<dbReference type="InterPro" id="IPR036736">
    <property type="entry name" value="ACP-like_sf"/>
</dbReference>
<dbReference type="FunFam" id="3.40.50.980:FF:000001">
    <property type="entry name" value="Non-ribosomal peptide synthetase"/>
    <property type="match status" value="1"/>
</dbReference>
<reference evidence="7 8" key="1">
    <citation type="submission" date="2016-06" db="EMBL/GenBank/DDBJ databases">
        <authorList>
            <person name="Kjaerup R.B."/>
            <person name="Dalgaard T.S."/>
            <person name="Juul-Madsen H.R."/>
        </authorList>
    </citation>
    <scope>NUCLEOTIDE SEQUENCE [LARGE SCALE GENOMIC DNA]</scope>
    <source>
        <strain evidence="7 8">DSM 45626</strain>
    </source>
</reference>
<dbReference type="InterPro" id="IPR045851">
    <property type="entry name" value="AMP-bd_C_sf"/>
</dbReference>
<dbReference type="RefSeq" id="WP_091283750.1">
    <property type="nucleotide sequence ID" value="NZ_FMCW01000025.1"/>
</dbReference>
<comment type="cofactor">
    <cofactor evidence="1">
        <name>pantetheine 4'-phosphate</name>
        <dbReference type="ChEBI" id="CHEBI:47942"/>
    </cofactor>
</comment>
<dbReference type="PANTHER" id="PTHR45527:SF1">
    <property type="entry name" value="FATTY ACID SYNTHASE"/>
    <property type="match status" value="1"/>
</dbReference>
<evidence type="ECO:0000313" key="7">
    <source>
        <dbReference type="EMBL" id="SCF07686.1"/>
    </source>
</evidence>
<dbReference type="FunFam" id="1.10.1200.10:FF:000005">
    <property type="entry name" value="Nonribosomal peptide synthetase 1"/>
    <property type="match status" value="1"/>
</dbReference>
<dbReference type="Gene3D" id="3.30.300.30">
    <property type="match status" value="2"/>
</dbReference>
<dbReference type="Gene3D" id="3.40.50.980">
    <property type="match status" value="2"/>
</dbReference>
<dbReference type="Gene3D" id="3.30.559.30">
    <property type="entry name" value="Nonribosomal peptide synthetase, condensation domain"/>
    <property type="match status" value="2"/>
</dbReference>
<dbReference type="GO" id="GO:0044550">
    <property type="term" value="P:secondary metabolite biosynthetic process"/>
    <property type="evidence" value="ECO:0007669"/>
    <property type="project" value="UniProtKB-ARBA"/>
</dbReference>
<dbReference type="Pfam" id="PF00668">
    <property type="entry name" value="Condensation"/>
    <property type="match status" value="2"/>
</dbReference>
<dbReference type="InterPro" id="IPR010071">
    <property type="entry name" value="AA_adenyl_dom"/>
</dbReference>
<accession>A0A1C4XH48</accession>
<comment type="similarity">
    <text evidence="2">Belongs to the ATP-dependent AMP-binding enzyme family.</text>
</comment>
<dbReference type="SUPFAM" id="SSF47336">
    <property type="entry name" value="ACP-like"/>
    <property type="match status" value="2"/>
</dbReference>
<feature type="domain" description="Carrier" evidence="6">
    <location>
        <begin position="982"/>
        <end position="1056"/>
    </location>
</feature>
<evidence type="ECO:0000259" key="6">
    <source>
        <dbReference type="PROSITE" id="PS50075"/>
    </source>
</evidence>
<dbReference type="PROSITE" id="PS50075">
    <property type="entry name" value="CARRIER"/>
    <property type="match status" value="2"/>
</dbReference>
<dbReference type="InterPro" id="IPR023213">
    <property type="entry name" value="CAT-like_dom_sf"/>
</dbReference>
<dbReference type="EMBL" id="FMCW01000025">
    <property type="protein sequence ID" value="SCF07686.1"/>
    <property type="molecule type" value="Genomic_DNA"/>
</dbReference>
<organism evidence="7 8">
    <name type="scientific">Micromonospora haikouensis</name>
    <dbReference type="NCBI Taxonomy" id="686309"/>
    <lineage>
        <taxon>Bacteria</taxon>
        <taxon>Bacillati</taxon>
        <taxon>Actinomycetota</taxon>
        <taxon>Actinomycetes</taxon>
        <taxon>Micromonosporales</taxon>
        <taxon>Micromonosporaceae</taxon>
        <taxon>Micromonospora</taxon>
    </lineage>
</organism>
<dbReference type="GO" id="GO:0008610">
    <property type="term" value="P:lipid biosynthetic process"/>
    <property type="evidence" value="ECO:0007669"/>
    <property type="project" value="UniProtKB-ARBA"/>
</dbReference>
<evidence type="ECO:0000256" key="5">
    <source>
        <dbReference type="SAM" id="MobiDB-lite"/>
    </source>
</evidence>
<gene>
    <name evidence="7" type="ORF">GA0070558_12544</name>
</gene>
<dbReference type="GO" id="GO:0043041">
    <property type="term" value="P:amino acid activation for nonribosomal peptide biosynthetic process"/>
    <property type="evidence" value="ECO:0007669"/>
    <property type="project" value="TreeGrafter"/>
</dbReference>
<protein>
    <submittedName>
        <fullName evidence="7">Amino acid adenylation domain-containing protein</fullName>
    </submittedName>
</protein>
<dbReference type="InterPro" id="IPR025110">
    <property type="entry name" value="AMP-bd_C"/>
</dbReference>
<dbReference type="InterPro" id="IPR042099">
    <property type="entry name" value="ANL_N_sf"/>
</dbReference>
<dbReference type="InterPro" id="IPR000873">
    <property type="entry name" value="AMP-dep_synth/lig_dom"/>
</dbReference>
<dbReference type="InterPro" id="IPR009081">
    <property type="entry name" value="PP-bd_ACP"/>
</dbReference>
<dbReference type="Pfam" id="PF00501">
    <property type="entry name" value="AMP-binding"/>
    <property type="match status" value="2"/>
</dbReference>
<dbReference type="NCBIfam" id="TIGR01733">
    <property type="entry name" value="AA-adenyl-dom"/>
    <property type="match status" value="2"/>
</dbReference>
<dbReference type="FunFam" id="3.40.50.12780:FF:000012">
    <property type="entry name" value="Non-ribosomal peptide synthetase"/>
    <property type="match status" value="1"/>
</dbReference>
<proteinExistence type="inferred from homology"/>
<dbReference type="InterPro" id="IPR001242">
    <property type="entry name" value="Condensation_dom"/>
</dbReference>
<dbReference type="Gene3D" id="1.10.1200.10">
    <property type="entry name" value="ACP-like"/>
    <property type="match status" value="2"/>
</dbReference>
<dbReference type="GO" id="GO:0003824">
    <property type="term" value="F:catalytic activity"/>
    <property type="evidence" value="ECO:0007669"/>
    <property type="project" value="InterPro"/>
</dbReference>
<dbReference type="InterPro" id="IPR020806">
    <property type="entry name" value="PKS_PP-bd"/>
</dbReference>
<dbReference type="FunFam" id="3.30.300.30:FF:000010">
    <property type="entry name" value="Enterobactin synthetase component F"/>
    <property type="match status" value="1"/>
</dbReference>
<dbReference type="InterPro" id="IPR006162">
    <property type="entry name" value="Ppantetheine_attach_site"/>
</dbReference>
<dbReference type="SUPFAM" id="SSF52777">
    <property type="entry name" value="CoA-dependent acyltransferases"/>
    <property type="match status" value="4"/>
</dbReference>
<dbReference type="PROSITE" id="PS00455">
    <property type="entry name" value="AMP_BINDING"/>
    <property type="match status" value="1"/>
</dbReference>
<feature type="domain" description="Carrier" evidence="6">
    <location>
        <begin position="2056"/>
        <end position="2131"/>
    </location>
</feature>
<dbReference type="Proteomes" id="UP000199375">
    <property type="component" value="Unassembled WGS sequence"/>
</dbReference>
<dbReference type="PROSITE" id="PS00012">
    <property type="entry name" value="PHOSPHOPANTETHEINE"/>
    <property type="match status" value="1"/>
</dbReference>
<feature type="region of interest" description="Disordered" evidence="5">
    <location>
        <begin position="58"/>
        <end position="79"/>
    </location>
</feature>
<evidence type="ECO:0000256" key="1">
    <source>
        <dbReference type="ARBA" id="ARBA00001957"/>
    </source>
</evidence>
<dbReference type="Gene3D" id="3.30.559.10">
    <property type="entry name" value="Chloramphenicol acetyltransferase-like domain"/>
    <property type="match status" value="2"/>
</dbReference>
<name>A0A1C4XH48_9ACTN</name>
<dbReference type="InterPro" id="IPR020845">
    <property type="entry name" value="AMP-binding_CS"/>
</dbReference>
<dbReference type="CDD" id="cd05930">
    <property type="entry name" value="A_NRPS"/>
    <property type="match status" value="2"/>
</dbReference>